<sequence>MSHLVAENAQFCLRAAAKIYTGSSFPYKSSEFCLEFINHVGALALASTSLVGFPAKNQVDRSIAQEIRENFAPEHREDVIALFECLANTPVNITRRSVLESLPRRRPKLVSSIYLISDARLRAEGYSEAKECFDKSENKFIIAQGHLTMGMVRLGFKEELVRNILANLREEVRDHCNKIIHNTCKADFVRAETRNKPHIVEEAKKLYGLLELFSATSFVGSELTREGLCDYGLKGKLNPKLFTNDFADDDLVVVECDSTEYLKQTFGDDFEGTPTEDDWKLVTYVSHYPSAHRQGVRKLIQCFLNGSTEKTLDEFARRSENPHDRVLYPDPVVYHLMETAVKAIDKGSSAVACFFDSKDKHVVALGNVAKALVVHDRQWPEKHLDMAAVLLTYNETCRHNPKFKLPCLKDLEFLPEHGFRDHRSEVVAHHRVVELTGALSYLGAELGGRGLCKFDLEGRLDPNVFTNDFHRDDPVISGCDAEDYTAIVSLAQGAFL</sequence>
<name>A0A1I7S6V3_BURXY</name>
<evidence type="ECO:0000313" key="2">
    <source>
        <dbReference type="WBParaSite" id="BXY_0874100.1"/>
    </source>
</evidence>
<dbReference type="WBParaSite" id="BXY_0874100.1">
    <property type="protein sequence ID" value="BXY_0874100.1"/>
    <property type="gene ID" value="BXY_0874100"/>
</dbReference>
<protein>
    <submittedName>
        <fullName evidence="2">APH domain-containing protein</fullName>
    </submittedName>
</protein>
<reference evidence="2" key="1">
    <citation type="submission" date="2016-11" db="UniProtKB">
        <authorList>
            <consortium name="WormBaseParasite"/>
        </authorList>
    </citation>
    <scope>IDENTIFICATION</scope>
</reference>
<evidence type="ECO:0000313" key="1">
    <source>
        <dbReference type="Proteomes" id="UP000095284"/>
    </source>
</evidence>
<proteinExistence type="predicted"/>
<accession>A0A1I7S6V3</accession>
<dbReference type="Proteomes" id="UP000095284">
    <property type="component" value="Unplaced"/>
</dbReference>
<dbReference type="AlphaFoldDB" id="A0A1I7S6V3"/>
<organism evidence="1 2">
    <name type="scientific">Bursaphelenchus xylophilus</name>
    <name type="common">Pinewood nematode worm</name>
    <name type="synonym">Aphelenchoides xylophilus</name>
    <dbReference type="NCBI Taxonomy" id="6326"/>
    <lineage>
        <taxon>Eukaryota</taxon>
        <taxon>Metazoa</taxon>
        <taxon>Ecdysozoa</taxon>
        <taxon>Nematoda</taxon>
        <taxon>Chromadorea</taxon>
        <taxon>Rhabditida</taxon>
        <taxon>Tylenchina</taxon>
        <taxon>Tylenchomorpha</taxon>
        <taxon>Aphelenchoidea</taxon>
        <taxon>Aphelenchoididae</taxon>
        <taxon>Bursaphelenchus</taxon>
    </lineage>
</organism>